<dbReference type="AlphaFoldDB" id="A0A1H1CUQ1"/>
<dbReference type="InterPro" id="IPR001763">
    <property type="entry name" value="Rhodanese-like_dom"/>
</dbReference>
<evidence type="ECO:0000313" key="2">
    <source>
        <dbReference type="EMBL" id="SDQ67880.1"/>
    </source>
</evidence>
<name>A0A1H1CUQ1_9ACTN</name>
<dbReference type="EMBL" id="FNKK01000002">
    <property type="protein sequence ID" value="SDQ67880.1"/>
    <property type="molecule type" value="Genomic_DNA"/>
</dbReference>
<keyword evidence="2" id="KW-0808">Transferase</keyword>
<sequence>MNVPEVEVRAVPGDAFLLDVREPEEWQAGHAPAAAHIPLMQLPQRLDEVPTDVPVYVICRSGHRSAHATAWLNRNGRDATNVEGGMQAWAAAGREMTAENGGEPYVA</sequence>
<dbReference type="RefSeq" id="WP_093258492.1">
    <property type="nucleotide sequence ID" value="NZ_FNKK01000002.1"/>
</dbReference>
<dbReference type="SUPFAM" id="SSF52821">
    <property type="entry name" value="Rhodanese/Cell cycle control phosphatase"/>
    <property type="match status" value="1"/>
</dbReference>
<keyword evidence="3" id="KW-1185">Reference proteome</keyword>
<dbReference type="STRING" id="35622.SAMN04489764_1654"/>
<dbReference type="PANTHER" id="PTHR43031">
    <property type="entry name" value="FAD-DEPENDENT OXIDOREDUCTASE"/>
    <property type="match status" value="1"/>
</dbReference>
<dbReference type="SMART" id="SM00450">
    <property type="entry name" value="RHOD"/>
    <property type="match status" value="1"/>
</dbReference>
<accession>A0A1H1CUQ1</accession>
<dbReference type="OrthoDB" id="9800872at2"/>
<evidence type="ECO:0000259" key="1">
    <source>
        <dbReference type="PROSITE" id="PS50206"/>
    </source>
</evidence>
<dbReference type="PANTHER" id="PTHR43031:SF1">
    <property type="entry name" value="PYRIDINE NUCLEOTIDE-DISULPHIDE OXIDOREDUCTASE"/>
    <property type="match status" value="1"/>
</dbReference>
<evidence type="ECO:0000313" key="3">
    <source>
        <dbReference type="Proteomes" id="UP000217103"/>
    </source>
</evidence>
<reference evidence="2 3" key="1">
    <citation type="submission" date="2016-10" db="EMBL/GenBank/DDBJ databases">
        <authorList>
            <person name="de Groot N.N."/>
        </authorList>
    </citation>
    <scope>NUCLEOTIDE SEQUENCE [LARGE SCALE GENOMIC DNA]</scope>
    <source>
        <strain evidence="2 3">DSM 43794</strain>
    </source>
</reference>
<organism evidence="2 3">
    <name type="scientific">Thermostaphylospora chromogena</name>
    <dbReference type="NCBI Taxonomy" id="35622"/>
    <lineage>
        <taxon>Bacteria</taxon>
        <taxon>Bacillati</taxon>
        <taxon>Actinomycetota</taxon>
        <taxon>Actinomycetes</taxon>
        <taxon>Streptosporangiales</taxon>
        <taxon>Thermomonosporaceae</taxon>
        <taxon>Thermostaphylospora</taxon>
    </lineage>
</organism>
<dbReference type="Gene3D" id="3.40.250.10">
    <property type="entry name" value="Rhodanese-like domain"/>
    <property type="match status" value="1"/>
</dbReference>
<dbReference type="InterPro" id="IPR050229">
    <property type="entry name" value="GlpE_sulfurtransferase"/>
</dbReference>
<dbReference type="InterPro" id="IPR036873">
    <property type="entry name" value="Rhodanese-like_dom_sf"/>
</dbReference>
<protein>
    <submittedName>
        <fullName evidence="2">Rhodanese-related sulfurtransferase</fullName>
    </submittedName>
</protein>
<gene>
    <name evidence="2" type="ORF">SAMN04489764_1654</name>
</gene>
<dbReference type="GO" id="GO:0016740">
    <property type="term" value="F:transferase activity"/>
    <property type="evidence" value="ECO:0007669"/>
    <property type="project" value="UniProtKB-KW"/>
</dbReference>
<dbReference type="Proteomes" id="UP000217103">
    <property type="component" value="Unassembled WGS sequence"/>
</dbReference>
<dbReference type="PROSITE" id="PS50206">
    <property type="entry name" value="RHODANESE_3"/>
    <property type="match status" value="1"/>
</dbReference>
<feature type="domain" description="Rhodanese" evidence="1">
    <location>
        <begin position="11"/>
        <end position="98"/>
    </location>
</feature>
<dbReference type="CDD" id="cd00158">
    <property type="entry name" value="RHOD"/>
    <property type="match status" value="1"/>
</dbReference>
<proteinExistence type="predicted"/>
<dbReference type="Pfam" id="PF00581">
    <property type="entry name" value="Rhodanese"/>
    <property type="match status" value="1"/>
</dbReference>